<organism evidence="2 3">
    <name type="scientific">Steinernema hermaphroditum</name>
    <dbReference type="NCBI Taxonomy" id="289476"/>
    <lineage>
        <taxon>Eukaryota</taxon>
        <taxon>Metazoa</taxon>
        <taxon>Ecdysozoa</taxon>
        <taxon>Nematoda</taxon>
        <taxon>Chromadorea</taxon>
        <taxon>Rhabditida</taxon>
        <taxon>Tylenchina</taxon>
        <taxon>Panagrolaimomorpha</taxon>
        <taxon>Strongyloidoidea</taxon>
        <taxon>Steinernematidae</taxon>
        <taxon>Steinernema</taxon>
    </lineage>
</organism>
<feature type="transmembrane region" description="Helical" evidence="1">
    <location>
        <begin position="259"/>
        <end position="279"/>
    </location>
</feature>
<keyword evidence="3" id="KW-1185">Reference proteome</keyword>
<keyword evidence="1" id="KW-0812">Transmembrane</keyword>
<feature type="transmembrane region" description="Helical" evidence="1">
    <location>
        <begin position="173"/>
        <end position="194"/>
    </location>
</feature>
<evidence type="ECO:0000256" key="1">
    <source>
        <dbReference type="SAM" id="Phobius"/>
    </source>
</evidence>
<protein>
    <submittedName>
        <fullName evidence="2">Uncharacterized protein</fullName>
    </submittedName>
</protein>
<feature type="transmembrane region" description="Helical" evidence="1">
    <location>
        <begin position="215"/>
        <end position="239"/>
    </location>
</feature>
<comment type="caution">
    <text evidence="2">The sequence shown here is derived from an EMBL/GenBank/DDBJ whole genome shotgun (WGS) entry which is preliminary data.</text>
</comment>
<accession>A0AA39HUM8</accession>
<keyword evidence="1" id="KW-1133">Transmembrane helix</keyword>
<gene>
    <name evidence="2" type="ORF">QR680_006199</name>
</gene>
<feature type="transmembrane region" description="Helical" evidence="1">
    <location>
        <begin position="26"/>
        <end position="44"/>
    </location>
</feature>
<feature type="transmembrane region" description="Helical" evidence="1">
    <location>
        <begin position="56"/>
        <end position="78"/>
    </location>
</feature>
<keyword evidence="1" id="KW-0472">Membrane</keyword>
<feature type="transmembrane region" description="Helical" evidence="1">
    <location>
        <begin position="103"/>
        <end position="123"/>
    </location>
</feature>
<dbReference type="Proteomes" id="UP001175271">
    <property type="component" value="Unassembled WGS sequence"/>
</dbReference>
<feature type="transmembrane region" description="Helical" evidence="1">
    <location>
        <begin position="135"/>
        <end position="153"/>
    </location>
</feature>
<evidence type="ECO:0000313" key="2">
    <source>
        <dbReference type="EMBL" id="KAK0412418.1"/>
    </source>
</evidence>
<dbReference type="AlphaFoldDB" id="A0AA39HUM8"/>
<name>A0AA39HUM8_9BILA</name>
<sequence>MDGNMTASEWIALTSTINSLNQAETVVMFISIPVNIIIIFLSFTKVAPSLARMYTVNMAIVMLVDVLYSLAFLIISSINSETASHIVPIIIYEFLRLFTLNVYYFQATLTVVLSYIAFARPGLAMHVLKDRHIKTAFAIAYMLSTSTAIAQVLTEFDADSTTTTICNFFRGVAQLLTIGLMAVFYVLALYYIFVTMRQPEAAGQNKPTRRALRAVLIYCTPPNLLLVVACPEIICNCFIDLENSKLLKVCVFSSITATFTQNIRIFITSVCAIIAFRDYRDGIMALLRKCFKCCKKKTSSTVMIISISPTNTK</sequence>
<dbReference type="EMBL" id="JAUCMV010000003">
    <property type="protein sequence ID" value="KAK0412418.1"/>
    <property type="molecule type" value="Genomic_DNA"/>
</dbReference>
<proteinExistence type="predicted"/>
<evidence type="ECO:0000313" key="3">
    <source>
        <dbReference type="Proteomes" id="UP001175271"/>
    </source>
</evidence>
<reference evidence="2" key="1">
    <citation type="submission" date="2023-06" db="EMBL/GenBank/DDBJ databases">
        <title>Genomic analysis of the entomopathogenic nematode Steinernema hermaphroditum.</title>
        <authorList>
            <person name="Schwarz E.M."/>
            <person name="Heppert J.K."/>
            <person name="Baniya A."/>
            <person name="Schwartz H.T."/>
            <person name="Tan C.-H."/>
            <person name="Antoshechkin I."/>
            <person name="Sternberg P.W."/>
            <person name="Goodrich-Blair H."/>
            <person name="Dillman A.R."/>
        </authorList>
    </citation>
    <scope>NUCLEOTIDE SEQUENCE</scope>
    <source>
        <strain evidence="2">PS9179</strain>
        <tissue evidence="2">Whole animal</tissue>
    </source>
</reference>